<reference evidence="1" key="1">
    <citation type="submission" date="2021-06" db="EMBL/GenBank/DDBJ databases">
        <authorList>
            <person name="Kallberg Y."/>
            <person name="Tangrot J."/>
            <person name="Rosling A."/>
        </authorList>
    </citation>
    <scope>NUCLEOTIDE SEQUENCE</scope>
    <source>
        <strain evidence="1">IL203A</strain>
    </source>
</reference>
<evidence type="ECO:0000313" key="2">
    <source>
        <dbReference type="Proteomes" id="UP000789702"/>
    </source>
</evidence>
<organism evidence="1 2">
    <name type="scientific">Dentiscutata heterogama</name>
    <dbReference type="NCBI Taxonomy" id="1316150"/>
    <lineage>
        <taxon>Eukaryota</taxon>
        <taxon>Fungi</taxon>
        <taxon>Fungi incertae sedis</taxon>
        <taxon>Mucoromycota</taxon>
        <taxon>Glomeromycotina</taxon>
        <taxon>Glomeromycetes</taxon>
        <taxon>Diversisporales</taxon>
        <taxon>Gigasporaceae</taxon>
        <taxon>Dentiscutata</taxon>
    </lineage>
</organism>
<name>A0ACA9K4X3_9GLOM</name>
<sequence length="157" mass="18738">MSLAIENHCNIDYECLNMLIKVAENLQKEFKSVVFKLVGQKEIVDDLRILTSQLNIHSNYFRKHNYNVLKPVENYLFKQDYFVFERITPLLKFKYNRGAANEIIKYFNNYAHKENIEYKKRLTQLLLLTGSDRKIVKTYFISRNNKNSNSKYLPNSI</sequence>
<dbReference type="EMBL" id="CAJVPU010000504">
    <property type="protein sequence ID" value="CAG8452635.1"/>
    <property type="molecule type" value="Genomic_DNA"/>
</dbReference>
<keyword evidence="2" id="KW-1185">Reference proteome</keyword>
<comment type="caution">
    <text evidence="1">The sequence shown here is derived from an EMBL/GenBank/DDBJ whole genome shotgun (WGS) entry which is preliminary data.</text>
</comment>
<accession>A0ACA9K4X3</accession>
<evidence type="ECO:0000313" key="1">
    <source>
        <dbReference type="EMBL" id="CAG8452635.1"/>
    </source>
</evidence>
<dbReference type="Proteomes" id="UP000789702">
    <property type="component" value="Unassembled WGS sequence"/>
</dbReference>
<gene>
    <name evidence="1" type="ORF">DHETER_LOCUS909</name>
</gene>
<proteinExistence type="predicted"/>
<protein>
    <submittedName>
        <fullName evidence="1">6828_t:CDS:1</fullName>
    </submittedName>
</protein>